<keyword evidence="2" id="KW-1185">Reference proteome</keyword>
<proteinExistence type="predicted"/>
<dbReference type="InterPro" id="IPR026341">
    <property type="entry name" value="T9SS_type_B"/>
</dbReference>
<comment type="caution">
    <text evidence="1">The sequence shown here is derived from an EMBL/GenBank/DDBJ whole genome shotgun (WGS) entry which is preliminary data.</text>
</comment>
<protein>
    <recommendedName>
        <fullName evidence="3">Gliding motility-associated C-terminal domain-containing protein</fullName>
    </recommendedName>
</protein>
<dbReference type="Proteomes" id="UP000598271">
    <property type="component" value="Unassembled WGS sequence"/>
</dbReference>
<name>A0A8J3D460_9BACT</name>
<evidence type="ECO:0008006" key="3">
    <source>
        <dbReference type="Google" id="ProtNLM"/>
    </source>
</evidence>
<evidence type="ECO:0000313" key="2">
    <source>
        <dbReference type="Proteomes" id="UP000598271"/>
    </source>
</evidence>
<dbReference type="Pfam" id="PF13585">
    <property type="entry name" value="CHU_C"/>
    <property type="match status" value="1"/>
</dbReference>
<dbReference type="AlphaFoldDB" id="A0A8J3D460"/>
<dbReference type="NCBIfam" id="TIGR04131">
    <property type="entry name" value="Bac_Flav_CTERM"/>
    <property type="match status" value="1"/>
</dbReference>
<gene>
    <name evidence="1" type="ORF">GCM10007390_07470</name>
</gene>
<reference evidence="1 2" key="1">
    <citation type="journal article" date="2014" name="Int. J. Syst. Evol. Microbiol.">
        <title>Complete genome sequence of Corynebacterium casei LMG S-19264T (=DSM 44701T), isolated from a smear-ripened cheese.</title>
        <authorList>
            <consortium name="US DOE Joint Genome Institute (JGI-PGF)"/>
            <person name="Walter F."/>
            <person name="Albersmeier A."/>
            <person name="Kalinowski J."/>
            <person name="Ruckert C."/>
        </authorList>
    </citation>
    <scope>NUCLEOTIDE SEQUENCE [LARGE SCALE GENOMIC DNA]</scope>
    <source>
        <strain evidence="1 2">KCTC 12866</strain>
    </source>
</reference>
<dbReference type="EMBL" id="BMXF01000001">
    <property type="protein sequence ID" value="GHB56615.1"/>
    <property type="molecule type" value="Genomic_DNA"/>
</dbReference>
<accession>A0A8J3D460</accession>
<organism evidence="1 2">
    <name type="scientific">Persicitalea jodogahamensis</name>
    <dbReference type="NCBI Taxonomy" id="402147"/>
    <lineage>
        <taxon>Bacteria</taxon>
        <taxon>Pseudomonadati</taxon>
        <taxon>Bacteroidota</taxon>
        <taxon>Cytophagia</taxon>
        <taxon>Cytophagales</taxon>
        <taxon>Spirosomataceae</taxon>
        <taxon>Persicitalea</taxon>
    </lineage>
</organism>
<evidence type="ECO:0000313" key="1">
    <source>
        <dbReference type="EMBL" id="GHB56615.1"/>
    </source>
</evidence>
<sequence>MRKSIYAYNMKSIPATISPILLAFILQLWAVRAMGQCAALATGEYKTGAVSTTLSGCLPLSVEVHNDLPGATNTRHLFDYRGGAVNPDSLTRDSIRVYQKPGFYTLVQFSEKDGQKYLACTNVQVTDTLAPAVRAIACANGGVQLVFDPKQPTLYPTYQVDWGDTEIKGYPGLGRKITYQYAAPKSYDIRVRGVHTPGQCRGAVTRLTFVVPENLNPPSIIEARMTSETKLDLQVRNSLATELILQKGSANGVFDLTGQKLGESQNTVESTLELPDKICFRLQPADSCLAELRSRPICASDFAVDGTAEENTISWKIDHRPPGIRAVIQKDGVDWEDVTSSGTSGSATDREFVCGREVCYQLVVNYGDFTFYSLEKCLTVPLDDCTVRPPFYLPDAFSPNGDGVNDILKIEGVLSPEFAITIYNKWGMALFHSEDPATSWDGKFNSQLLPAGTYAYSIRYLDRSGKYLVKRGAVYLLR</sequence>